<dbReference type="PANTHER" id="PTHR45663:SF11">
    <property type="entry name" value="GEO12009P1"/>
    <property type="match status" value="1"/>
</dbReference>
<organism evidence="3">
    <name type="scientific">uncultured Caudovirales phage</name>
    <dbReference type="NCBI Taxonomy" id="2100421"/>
    <lineage>
        <taxon>Viruses</taxon>
        <taxon>Duplodnaviria</taxon>
        <taxon>Heunggongvirae</taxon>
        <taxon>Uroviricota</taxon>
        <taxon>Caudoviricetes</taxon>
        <taxon>Peduoviridae</taxon>
        <taxon>Maltschvirus</taxon>
        <taxon>Maltschvirus maltsch</taxon>
    </lineage>
</organism>
<evidence type="ECO:0000313" key="4">
    <source>
        <dbReference type="EMBL" id="CAB4198640.1"/>
    </source>
</evidence>
<dbReference type="EMBL" id="LR796625">
    <property type="protein sequence ID" value="CAB4155261.1"/>
    <property type="molecule type" value="Genomic_DNA"/>
</dbReference>
<proteinExistence type="predicted"/>
<dbReference type="Gene3D" id="3.40.30.10">
    <property type="entry name" value="Glutaredoxin"/>
    <property type="match status" value="1"/>
</dbReference>
<sequence>MKQLIYFGTEWCGPCKTIKPQLQAAGLPIRYVDTDQSPDMASHYGIRNVPTIILVGNGEILDRKTGSMITVAAVKQMLNI</sequence>
<reference evidence="3" key="1">
    <citation type="submission" date="2020-05" db="EMBL/GenBank/DDBJ databases">
        <authorList>
            <person name="Chiriac C."/>
            <person name="Salcher M."/>
            <person name="Ghai R."/>
            <person name="Kavagutti S V."/>
        </authorList>
    </citation>
    <scope>NUCLEOTIDE SEQUENCE</scope>
</reference>
<dbReference type="EMBL" id="LR796859">
    <property type="protein sequence ID" value="CAB4170396.1"/>
    <property type="molecule type" value="Genomic_DNA"/>
</dbReference>
<dbReference type="EMBL" id="LR797270">
    <property type="protein sequence ID" value="CAB4198640.1"/>
    <property type="molecule type" value="Genomic_DNA"/>
</dbReference>
<evidence type="ECO:0000313" key="3">
    <source>
        <dbReference type="EMBL" id="CAB4170396.1"/>
    </source>
</evidence>
<evidence type="ECO:0000313" key="2">
    <source>
        <dbReference type="EMBL" id="CAB4155261.1"/>
    </source>
</evidence>
<dbReference type="SUPFAM" id="SSF52833">
    <property type="entry name" value="Thioredoxin-like"/>
    <property type="match status" value="1"/>
</dbReference>
<dbReference type="GO" id="GO:0015035">
    <property type="term" value="F:protein-disulfide reductase activity"/>
    <property type="evidence" value="ECO:0007669"/>
    <property type="project" value="TreeGrafter"/>
</dbReference>
<dbReference type="PANTHER" id="PTHR45663">
    <property type="entry name" value="GEO12009P1"/>
    <property type="match status" value="1"/>
</dbReference>
<evidence type="ECO:0000259" key="1">
    <source>
        <dbReference type="Pfam" id="PF00085"/>
    </source>
</evidence>
<accession>A0A6J5PK90</accession>
<dbReference type="Pfam" id="PF00085">
    <property type="entry name" value="Thioredoxin"/>
    <property type="match status" value="1"/>
</dbReference>
<dbReference type="CDD" id="cd02947">
    <property type="entry name" value="TRX_family"/>
    <property type="match status" value="1"/>
</dbReference>
<protein>
    <submittedName>
        <fullName evidence="3">TrxA Thiol-disulfide isomerase and thioredoxins</fullName>
    </submittedName>
</protein>
<keyword evidence="3" id="KW-0413">Isomerase</keyword>
<dbReference type="InterPro" id="IPR013766">
    <property type="entry name" value="Thioredoxin_domain"/>
</dbReference>
<dbReference type="InterPro" id="IPR036249">
    <property type="entry name" value="Thioredoxin-like_sf"/>
</dbReference>
<gene>
    <name evidence="4" type="ORF">UFOVP1307_190</name>
    <name evidence="2" type="ORF">UFOVP651_156</name>
    <name evidence="3" type="ORF">UFOVP902_12</name>
</gene>
<feature type="domain" description="Thioredoxin" evidence="1">
    <location>
        <begin position="3"/>
        <end position="68"/>
    </location>
</feature>
<dbReference type="GO" id="GO:0016853">
    <property type="term" value="F:isomerase activity"/>
    <property type="evidence" value="ECO:0007669"/>
    <property type="project" value="UniProtKB-KW"/>
</dbReference>
<name>A0A6J5PK90_9CAUD</name>